<evidence type="ECO:0000313" key="1">
    <source>
        <dbReference type="EMBL" id="KAF1967652.1"/>
    </source>
</evidence>
<name>A0A6A5UV62_9PLEO</name>
<proteinExistence type="predicted"/>
<dbReference type="Proteomes" id="UP000800036">
    <property type="component" value="Unassembled WGS sequence"/>
</dbReference>
<feature type="non-terminal residue" evidence="1">
    <location>
        <position position="1"/>
    </location>
</feature>
<feature type="non-terminal residue" evidence="1">
    <location>
        <position position="198"/>
    </location>
</feature>
<evidence type="ECO:0008006" key="3">
    <source>
        <dbReference type="Google" id="ProtNLM"/>
    </source>
</evidence>
<protein>
    <recommendedName>
        <fullName evidence="3">Transglycosylase SLT domain-containing protein</fullName>
    </recommendedName>
</protein>
<evidence type="ECO:0000313" key="2">
    <source>
        <dbReference type="Proteomes" id="UP000800036"/>
    </source>
</evidence>
<dbReference type="OrthoDB" id="1193027at2759"/>
<organism evidence="1 2">
    <name type="scientific">Bimuria novae-zelandiae CBS 107.79</name>
    <dbReference type="NCBI Taxonomy" id="1447943"/>
    <lineage>
        <taxon>Eukaryota</taxon>
        <taxon>Fungi</taxon>
        <taxon>Dikarya</taxon>
        <taxon>Ascomycota</taxon>
        <taxon>Pezizomycotina</taxon>
        <taxon>Dothideomycetes</taxon>
        <taxon>Pleosporomycetidae</taxon>
        <taxon>Pleosporales</taxon>
        <taxon>Massarineae</taxon>
        <taxon>Didymosphaeriaceae</taxon>
        <taxon>Bimuria</taxon>
    </lineage>
</organism>
<dbReference type="AlphaFoldDB" id="A0A6A5UV62"/>
<keyword evidence="2" id="KW-1185">Reference proteome</keyword>
<dbReference type="EMBL" id="ML976729">
    <property type="protein sequence ID" value="KAF1967652.1"/>
    <property type="molecule type" value="Genomic_DNA"/>
</dbReference>
<accession>A0A6A5UV62</accession>
<gene>
    <name evidence="1" type="ORF">BU23DRAFT_435365</name>
</gene>
<sequence>SISGLNYSYRVFSRDGSVEQGWPAVSEWLSFDELWNLNIDVLSSSCAPTYGANNSPLENDAIKVSIPEAANYANVPPGLLFSMMMQESDGCVRVGSTAAAVTNPGLMQSNNGEGNCVGLEPCPPEMIRRMLMDGAGQNREYGLRQAVDLYSDAPSPAKFFRAARAYNAGPLGVVPGHLEQGGATRCYASDIANRLLGW</sequence>
<dbReference type="InterPro" id="IPR023346">
    <property type="entry name" value="Lysozyme-like_dom_sf"/>
</dbReference>
<reference evidence="1" key="1">
    <citation type="journal article" date="2020" name="Stud. Mycol.">
        <title>101 Dothideomycetes genomes: a test case for predicting lifestyles and emergence of pathogens.</title>
        <authorList>
            <person name="Haridas S."/>
            <person name="Albert R."/>
            <person name="Binder M."/>
            <person name="Bloem J."/>
            <person name="Labutti K."/>
            <person name="Salamov A."/>
            <person name="Andreopoulos B."/>
            <person name="Baker S."/>
            <person name="Barry K."/>
            <person name="Bills G."/>
            <person name="Bluhm B."/>
            <person name="Cannon C."/>
            <person name="Castanera R."/>
            <person name="Culley D."/>
            <person name="Daum C."/>
            <person name="Ezra D."/>
            <person name="Gonzalez J."/>
            <person name="Henrissat B."/>
            <person name="Kuo A."/>
            <person name="Liang C."/>
            <person name="Lipzen A."/>
            <person name="Lutzoni F."/>
            <person name="Magnuson J."/>
            <person name="Mondo S."/>
            <person name="Nolan M."/>
            <person name="Ohm R."/>
            <person name="Pangilinan J."/>
            <person name="Park H.-J."/>
            <person name="Ramirez L."/>
            <person name="Alfaro M."/>
            <person name="Sun H."/>
            <person name="Tritt A."/>
            <person name="Yoshinaga Y."/>
            <person name="Zwiers L.-H."/>
            <person name="Turgeon B."/>
            <person name="Goodwin S."/>
            <person name="Spatafora J."/>
            <person name="Crous P."/>
            <person name="Grigoriev I."/>
        </authorList>
    </citation>
    <scope>NUCLEOTIDE SEQUENCE</scope>
    <source>
        <strain evidence="1">CBS 107.79</strain>
    </source>
</reference>
<dbReference type="SUPFAM" id="SSF53955">
    <property type="entry name" value="Lysozyme-like"/>
    <property type="match status" value="1"/>
</dbReference>
<dbReference type="Gene3D" id="1.10.530.10">
    <property type="match status" value="1"/>
</dbReference>